<organism evidence="1 2">
    <name type="scientific">Comamonas testosteroni</name>
    <name type="common">Pseudomonas testosteroni</name>
    <dbReference type="NCBI Taxonomy" id="285"/>
    <lineage>
        <taxon>Bacteria</taxon>
        <taxon>Pseudomonadati</taxon>
        <taxon>Pseudomonadota</taxon>
        <taxon>Betaproteobacteria</taxon>
        <taxon>Burkholderiales</taxon>
        <taxon>Comamonadaceae</taxon>
        <taxon>Comamonas</taxon>
    </lineage>
</organism>
<gene>
    <name evidence="1" type="ORF">CTTA_2681</name>
</gene>
<dbReference type="Gene3D" id="3.40.30.10">
    <property type="entry name" value="Glutaredoxin"/>
    <property type="match status" value="1"/>
</dbReference>
<dbReference type="CDD" id="cd02980">
    <property type="entry name" value="TRX_Fd_family"/>
    <property type="match status" value="1"/>
</dbReference>
<evidence type="ECO:0008006" key="3">
    <source>
        <dbReference type="Google" id="ProtNLM"/>
    </source>
</evidence>
<evidence type="ECO:0000313" key="2">
    <source>
        <dbReference type="Proteomes" id="UP000323105"/>
    </source>
</evidence>
<evidence type="ECO:0000313" key="1">
    <source>
        <dbReference type="EMBL" id="GEQ75676.1"/>
    </source>
</evidence>
<protein>
    <recommendedName>
        <fullName evidence="3">Cobalamin biosynthesis protein CbiX</fullName>
    </recommendedName>
</protein>
<dbReference type="EMBL" id="BKBW01000004">
    <property type="protein sequence ID" value="GEQ75676.1"/>
    <property type="molecule type" value="Genomic_DNA"/>
</dbReference>
<dbReference type="Gene3D" id="3.40.50.1400">
    <property type="match status" value="1"/>
</dbReference>
<accession>A0A5A7MDD7</accession>
<dbReference type="Proteomes" id="UP000323105">
    <property type="component" value="Unassembled WGS sequence"/>
</dbReference>
<proteinExistence type="predicted"/>
<dbReference type="AlphaFoldDB" id="A0A5A7MDD7"/>
<dbReference type="InterPro" id="IPR036249">
    <property type="entry name" value="Thioredoxin-like_sf"/>
</dbReference>
<dbReference type="RefSeq" id="WP_149355772.1">
    <property type="nucleotide sequence ID" value="NZ_BKBW01000004.1"/>
</dbReference>
<name>A0A5A7MDD7_COMTE</name>
<dbReference type="SUPFAM" id="SSF53800">
    <property type="entry name" value="Chelatase"/>
    <property type="match status" value="1"/>
</dbReference>
<comment type="caution">
    <text evidence="1">The sequence shown here is derived from an EMBL/GenBank/DDBJ whole genome shotgun (WGS) entry which is preliminary data.</text>
</comment>
<sequence>MNKHPTTPQPADLGQAAAPSLAIILLSRGGAYTAGLTELGDLATRLETAMTAAGRPVQQVSTAYVDRAQPTLNEALDLCSAARTILILPVMVPDEASLRRWLHKLIMRWRAERDSSQPSPRLVFGQPLLQLPGLTELLARSVEEALRQPDVPEVLGDDPWEHDPKGWSLVPEHRHHVLWCVGPRCAAKGALQLWPTLTRTIRETPGLKSQLQPLQTGCQHPCNHGPLMIVYPDGVWYGPMDADNMVTTLTGHVLHDRVNAEHHVHGPVTLKRP</sequence>
<reference evidence="1 2" key="1">
    <citation type="journal article" date="2019" name="Microbiol. Resour. Announc.">
        <title>Draft Genome Sequence of Comamonas testosteroni TA441, a Bacterium That Has a Cryptic Phenol Degradation Gene Cluster.</title>
        <authorList>
            <person name="Arai H."/>
            <person name="Ishii M."/>
        </authorList>
    </citation>
    <scope>NUCLEOTIDE SEQUENCE [LARGE SCALE GENOMIC DNA]</scope>
    <source>
        <strain evidence="1 2">TA441</strain>
    </source>
</reference>
<dbReference type="SUPFAM" id="SSF52833">
    <property type="entry name" value="Thioredoxin-like"/>
    <property type="match status" value="1"/>
</dbReference>